<dbReference type="Pfam" id="PF02517">
    <property type="entry name" value="Rce1-like"/>
    <property type="match status" value="1"/>
</dbReference>
<comment type="caution">
    <text evidence="3">The sequence shown here is derived from an EMBL/GenBank/DDBJ whole genome shotgun (WGS) entry which is preliminary data.</text>
</comment>
<feature type="transmembrane region" description="Helical" evidence="1">
    <location>
        <begin position="107"/>
        <end position="131"/>
    </location>
</feature>
<feature type="transmembrane region" description="Helical" evidence="1">
    <location>
        <begin position="176"/>
        <end position="195"/>
    </location>
</feature>
<evidence type="ECO:0000256" key="1">
    <source>
        <dbReference type="SAM" id="Phobius"/>
    </source>
</evidence>
<accession>A0A2A9CTE2</accession>
<dbReference type="Proteomes" id="UP000226079">
    <property type="component" value="Unassembled WGS sequence"/>
</dbReference>
<evidence type="ECO:0000313" key="4">
    <source>
        <dbReference type="Proteomes" id="UP000226079"/>
    </source>
</evidence>
<organism evidence="3 4">
    <name type="scientific">Propionicimonas paludicola</name>
    <dbReference type="NCBI Taxonomy" id="185243"/>
    <lineage>
        <taxon>Bacteria</taxon>
        <taxon>Bacillati</taxon>
        <taxon>Actinomycetota</taxon>
        <taxon>Actinomycetes</taxon>
        <taxon>Propionibacteriales</taxon>
        <taxon>Nocardioidaceae</taxon>
        <taxon>Propionicimonas</taxon>
    </lineage>
</organism>
<keyword evidence="1" id="KW-0472">Membrane</keyword>
<sequence length="325" mass="34345">MIVSLGAVSAARPRPIDLLPADQPVKPRPPARRWRYSPGVRLLGFLAGLIVATIVVVGVGRVPAIAQAAAQHWWLVRLTEMIVAAAAYLVLLWVEQRRPVELSVRRIGGLGWGLLLGAGLCALVIGVLFAVGSYRVVGVNPSYPIVPALISTGLVAAVAEELIFRGVLLRLVEDSLGTWAAVGVGALAFGLAHLSNQDATLWGALAIALEAGVLFSALYVVTRSLWWCMGLHFAWNVLQGPVFGSAVSGSGTASGLLRAEFSGPEWLTGGVFGIEASVLSVVLLTALGGWLLWLVHRDGVTVAPRWVRRRRLLAEVSSAPAGQAD</sequence>
<dbReference type="EMBL" id="PDJC01000001">
    <property type="protein sequence ID" value="PFG17325.1"/>
    <property type="molecule type" value="Genomic_DNA"/>
</dbReference>
<dbReference type="AlphaFoldDB" id="A0A2A9CTE2"/>
<feature type="transmembrane region" description="Helical" evidence="1">
    <location>
        <begin position="74"/>
        <end position="95"/>
    </location>
</feature>
<gene>
    <name evidence="3" type="ORF">ATK74_1892</name>
</gene>
<feature type="transmembrane region" description="Helical" evidence="1">
    <location>
        <begin position="42"/>
        <end position="62"/>
    </location>
</feature>
<dbReference type="RefSeq" id="WP_098460765.1">
    <property type="nucleotide sequence ID" value="NZ_PDJC01000001.1"/>
</dbReference>
<dbReference type="GO" id="GO:0080120">
    <property type="term" value="P:CAAX-box protein maturation"/>
    <property type="evidence" value="ECO:0007669"/>
    <property type="project" value="UniProtKB-ARBA"/>
</dbReference>
<dbReference type="GO" id="GO:0004175">
    <property type="term" value="F:endopeptidase activity"/>
    <property type="evidence" value="ECO:0007669"/>
    <property type="project" value="UniProtKB-ARBA"/>
</dbReference>
<proteinExistence type="predicted"/>
<protein>
    <recommendedName>
        <fullName evidence="2">CAAX prenyl protease 2/Lysostaphin resistance protein A-like domain-containing protein</fullName>
    </recommendedName>
</protein>
<reference evidence="3 4" key="1">
    <citation type="submission" date="2017-10" db="EMBL/GenBank/DDBJ databases">
        <title>Sequencing the genomes of 1000 actinobacteria strains.</title>
        <authorList>
            <person name="Klenk H.-P."/>
        </authorList>
    </citation>
    <scope>NUCLEOTIDE SEQUENCE [LARGE SCALE GENOMIC DNA]</scope>
    <source>
        <strain evidence="3 4">DSM 15597</strain>
    </source>
</reference>
<name>A0A2A9CTE2_9ACTN</name>
<keyword evidence="1" id="KW-0812">Transmembrane</keyword>
<evidence type="ECO:0000313" key="3">
    <source>
        <dbReference type="EMBL" id="PFG17325.1"/>
    </source>
</evidence>
<evidence type="ECO:0000259" key="2">
    <source>
        <dbReference type="Pfam" id="PF02517"/>
    </source>
</evidence>
<feature type="transmembrane region" description="Helical" evidence="1">
    <location>
        <begin position="233"/>
        <end position="256"/>
    </location>
</feature>
<keyword evidence="1" id="KW-1133">Transmembrane helix</keyword>
<dbReference type="InterPro" id="IPR003675">
    <property type="entry name" value="Rce1/LyrA-like_dom"/>
</dbReference>
<dbReference type="PANTHER" id="PTHR39430">
    <property type="entry name" value="MEMBRANE-ASSOCIATED PROTEASE-RELATED"/>
    <property type="match status" value="1"/>
</dbReference>
<feature type="transmembrane region" description="Helical" evidence="1">
    <location>
        <begin position="143"/>
        <end position="164"/>
    </location>
</feature>
<keyword evidence="4" id="KW-1185">Reference proteome</keyword>
<dbReference type="OrthoDB" id="193898at2"/>
<feature type="domain" description="CAAX prenyl protease 2/Lysostaphin resistance protein A-like" evidence="2">
    <location>
        <begin position="146"/>
        <end position="238"/>
    </location>
</feature>
<dbReference type="PANTHER" id="PTHR39430:SF1">
    <property type="entry name" value="PROTEASE"/>
    <property type="match status" value="1"/>
</dbReference>
<feature type="transmembrane region" description="Helical" evidence="1">
    <location>
        <begin position="276"/>
        <end position="295"/>
    </location>
</feature>
<feature type="transmembrane region" description="Helical" evidence="1">
    <location>
        <begin position="201"/>
        <end position="221"/>
    </location>
</feature>